<dbReference type="OrthoDB" id="11410at2157"/>
<dbReference type="Gene3D" id="1.25.40.10">
    <property type="entry name" value="Tetratricopeptide repeat domain"/>
    <property type="match status" value="2"/>
</dbReference>
<dbReference type="SUPFAM" id="SSF48452">
    <property type="entry name" value="TPR-like"/>
    <property type="match status" value="2"/>
</dbReference>
<evidence type="ECO:0000259" key="4">
    <source>
        <dbReference type="Pfam" id="PF17874"/>
    </source>
</evidence>
<protein>
    <submittedName>
        <fullName evidence="7">Tetratricopeptide (TPR) repeat protein/predicted transcriptional regulator</fullName>
    </submittedName>
</protein>
<evidence type="ECO:0000313" key="8">
    <source>
        <dbReference type="Proteomes" id="UP000823588"/>
    </source>
</evidence>
<keyword evidence="8" id="KW-1185">Reference proteome</keyword>
<gene>
    <name evidence="7" type="ORF">J2751_001014</name>
</gene>
<dbReference type="InterPro" id="IPR027417">
    <property type="entry name" value="P-loop_NTPase"/>
</dbReference>
<dbReference type="InterPro" id="IPR057574">
    <property type="entry name" value="nSTAND_NTPase5_dom"/>
</dbReference>
<dbReference type="PROSITE" id="PS50005">
    <property type="entry name" value="TPR"/>
    <property type="match status" value="1"/>
</dbReference>
<dbReference type="SUPFAM" id="SSF46785">
    <property type="entry name" value="Winged helix' DNA-binding domain"/>
    <property type="match status" value="1"/>
</dbReference>
<dbReference type="InterPro" id="IPR019734">
    <property type="entry name" value="TPR_rpt"/>
</dbReference>
<dbReference type="SUPFAM" id="SSF52540">
    <property type="entry name" value="P-loop containing nucleoside triphosphate hydrolases"/>
    <property type="match status" value="1"/>
</dbReference>
<organism evidence="7 8">
    <name type="scientific">Halorubrum alkaliphilum</name>
    <dbReference type="NCBI Taxonomy" id="261290"/>
    <lineage>
        <taxon>Archaea</taxon>
        <taxon>Methanobacteriati</taxon>
        <taxon>Methanobacteriota</taxon>
        <taxon>Stenosarchaea group</taxon>
        <taxon>Halobacteria</taxon>
        <taxon>Halobacteriales</taxon>
        <taxon>Haloferacaceae</taxon>
        <taxon>Halorubrum</taxon>
    </lineage>
</organism>
<dbReference type="PANTHER" id="PTHR47691:SF3">
    <property type="entry name" value="HTH-TYPE TRANSCRIPTIONAL REGULATOR RV0890C-RELATED"/>
    <property type="match status" value="1"/>
</dbReference>
<name>A0A8T4GE55_9EURY</name>
<dbReference type="InterPro" id="IPR057527">
    <property type="entry name" value="HVO_A0261-like_N"/>
</dbReference>
<feature type="region of interest" description="Disordered" evidence="2">
    <location>
        <begin position="632"/>
        <end position="654"/>
    </location>
</feature>
<feature type="compositionally biased region" description="Gly residues" evidence="2">
    <location>
        <begin position="265"/>
        <end position="280"/>
    </location>
</feature>
<dbReference type="Pfam" id="PF25213">
    <property type="entry name" value="HVO_A0261_N"/>
    <property type="match status" value="1"/>
</dbReference>
<dbReference type="Gene3D" id="3.40.50.300">
    <property type="entry name" value="P-loop containing nucleotide triphosphate hydrolases"/>
    <property type="match status" value="1"/>
</dbReference>
<dbReference type="InterPro" id="IPR013561">
    <property type="entry name" value="FilR1_middle_dom"/>
</dbReference>
<reference evidence="7" key="1">
    <citation type="submission" date="2021-03" db="EMBL/GenBank/DDBJ databases">
        <title>Genomic Encyclopedia of Type Strains, Phase IV (KMG-IV): sequencing the most valuable type-strain genomes for metagenomic binning, comparative biology and taxonomic classification.</title>
        <authorList>
            <person name="Goeker M."/>
        </authorList>
    </citation>
    <scope>NUCLEOTIDE SEQUENCE</scope>
    <source>
        <strain evidence="7">DSM 23564</strain>
    </source>
</reference>
<dbReference type="Pfam" id="PF08350">
    <property type="entry name" value="FilR1_middle"/>
    <property type="match status" value="1"/>
</dbReference>
<dbReference type="Pfam" id="PF17874">
    <property type="entry name" value="TPR_MalT"/>
    <property type="match status" value="1"/>
</dbReference>
<dbReference type="InterPro" id="IPR041617">
    <property type="entry name" value="TPR_MalT"/>
</dbReference>
<sequence>MEDLPALVEVVQRRLDFLETLVGEPLRKHELVDALDCSRSTVNRAIDELEAETLVTRETDGYRTTLTGQLLSTGYRRFLTAATDVDAARDVLSPLGADADLSPTVLRSADTYRAAGPDPYRPLERLDRAVVDADTVDAALPTLPYPRLLDRCRAVAAGGGAVRLVMDDELYRHARTRFPADVASLAGQDGVEIRAGGTIDVGLVVADGTVITLVFDEERSLHGITESSSPEAVSWGRDRIRSLADAGDNVGDELAGLASASNAGEVGGTEDGAAGGAADGGDGERDGRTAGRRFVGTTGSVGSETLASQGFLTLDDDRLDGNPEPIGPLRAPASFAEVAAGYVLDRTVPGETGRYSLDDRLFEGLSDGRDHLLVGPAGSGKSTVCRSVAVRWHRSGRGPVLYRRGDSEEPFTAVESLRERISNAEGDVLVVVEDAVTPAAARTMAVARGLAGRSNVSFLFDARRDAYDDPDGLPLTPADLAYRRRIETIRMPRLDEGEVERFIDHVADVTGASLATDSAALLGTIRGRNAGEPGSDPGGRDDSDDPATAPATDGQGEVSRLIHRLASAATRPGDERGTLSSLEGEIARIVSDLDERPPPTMDVAVLINLLNVAGFDDVRSLAYVLLDAGSARDAGPSRATGSARDAGSEPTDSEAVRRALDRLEGTVLIPESDGSTRMVHEEWSVLFLERLLDREPEPVVARRVGRVLSRLLSLADEPARRSRIRRAFGGDAPAIDDIEADPVSWAETTVTAVYDVGRSYPRLAGLYGRVRYSWIDLPEACPDDLRERPPEWITRMYIDAGDLDRATEALDAWRPASAAGEAKRQRGFGDVARRRGEHDTALDHFNRAITLFEDTGDREGLADAVRGRGQAAHFAGEFETAYEASSRAYALAASLDDPIAVAKSLMNVANALDAMGDSETVIAHYRLAHELFQTYDDVHGEANVSTNLGVALRRRGDLSGARRAGRRALEGYRTVGDTHREAIVLVNLGAIAEQRGELGTARERYRTVESLAERTGSEPHRGFALNGLGSVALREHALDEAERLSRDALAAFEGIDADHRTAMVSTQLAEIAVERGDANEAERWLSRSAELLDDHAGRKRTAALNHVRGRKLRLQGDLPAAERALSSALEDAESGGFMDLKTRILATLGQIAAERGENRIAVDRLVTAIEQGTVYECETGLSDASDALESLVPDHELPGADREATGADVVREAIEAVGSGIEIDDDACRELAERWRLVSQSLSARQG</sequence>
<feature type="region of interest" description="Disordered" evidence="2">
    <location>
        <begin position="261"/>
        <end position="302"/>
    </location>
</feature>
<dbReference type="RefSeq" id="WP_209483772.1">
    <property type="nucleotide sequence ID" value="NZ_JAGGKQ010000005.1"/>
</dbReference>
<feature type="repeat" description="TPR" evidence="1">
    <location>
        <begin position="822"/>
        <end position="855"/>
    </location>
</feature>
<evidence type="ECO:0000256" key="1">
    <source>
        <dbReference type="PROSITE-ProRule" id="PRU00339"/>
    </source>
</evidence>
<evidence type="ECO:0000259" key="5">
    <source>
        <dbReference type="Pfam" id="PF25199"/>
    </source>
</evidence>
<feature type="domain" description="HVO-A0261-like N-terminal" evidence="6">
    <location>
        <begin position="11"/>
        <end position="81"/>
    </location>
</feature>
<evidence type="ECO:0000256" key="2">
    <source>
        <dbReference type="SAM" id="MobiDB-lite"/>
    </source>
</evidence>
<dbReference type="Gene3D" id="1.10.10.10">
    <property type="entry name" value="Winged helix-like DNA-binding domain superfamily/Winged helix DNA-binding domain"/>
    <property type="match status" value="1"/>
</dbReference>
<feature type="domain" description="MalT-like TPR region" evidence="4">
    <location>
        <begin position="936"/>
        <end position="1148"/>
    </location>
</feature>
<keyword evidence="1" id="KW-0802">TPR repeat</keyword>
<dbReference type="Proteomes" id="UP000823588">
    <property type="component" value="Unassembled WGS sequence"/>
</dbReference>
<feature type="region of interest" description="Disordered" evidence="2">
    <location>
        <begin position="526"/>
        <end position="558"/>
    </location>
</feature>
<dbReference type="SMART" id="SM00028">
    <property type="entry name" value="TPR"/>
    <property type="match status" value="6"/>
</dbReference>
<dbReference type="InterPro" id="IPR036388">
    <property type="entry name" value="WH-like_DNA-bd_sf"/>
</dbReference>
<dbReference type="EMBL" id="JAGGKQ010000005">
    <property type="protein sequence ID" value="MBP1922009.1"/>
    <property type="molecule type" value="Genomic_DNA"/>
</dbReference>
<accession>A0A8T4GE55</accession>
<feature type="domain" description="Novel STAND NTPase 5" evidence="5">
    <location>
        <begin position="371"/>
        <end position="464"/>
    </location>
</feature>
<proteinExistence type="predicted"/>
<dbReference type="PANTHER" id="PTHR47691">
    <property type="entry name" value="REGULATOR-RELATED"/>
    <property type="match status" value="1"/>
</dbReference>
<evidence type="ECO:0000259" key="6">
    <source>
        <dbReference type="Pfam" id="PF25213"/>
    </source>
</evidence>
<dbReference type="Pfam" id="PF25199">
    <property type="entry name" value="nSTAND_NTPase5"/>
    <property type="match status" value="1"/>
</dbReference>
<evidence type="ECO:0000313" key="7">
    <source>
        <dbReference type="EMBL" id="MBP1922009.1"/>
    </source>
</evidence>
<dbReference type="InterPro" id="IPR036390">
    <property type="entry name" value="WH_DNA-bd_sf"/>
</dbReference>
<feature type="domain" description="Methanogenesis regulatory protein FilR1 middle" evidence="3">
    <location>
        <begin position="119"/>
        <end position="243"/>
    </location>
</feature>
<evidence type="ECO:0000259" key="3">
    <source>
        <dbReference type="Pfam" id="PF08350"/>
    </source>
</evidence>
<dbReference type="InterPro" id="IPR011990">
    <property type="entry name" value="TPR-like_helical_dom_sf"/>
</dbReference>
<dbReference type="AlphaFoldDB" id="A0A8T4GE55"/>
<comment type="caution">
    <text evidence="7">The sequence shown here is derived from an EMBL/GenBank/DDBJ whole genome shotgun (WGS) entry which is preliminary data.</text>
</comment>